<gene>
    <name evidence="2" type="ORF">LS71_000730</name>
</gene>
<evidence type="ECO:0000313" key="3">
    <source>
        <dbReference type="Proteomes" id="UP000029733"/>
    </source>
</evidence>
<evidence type="ECO:0000256" key="1">
    <source>
        <dbReference type="SAM" id="Phobius"/>
    </source>
</evidence>
<accession>A0A4U8TEQ6</accession>
<dbReference type="EMBL" id="JRPR02000001">
    <property type="protein sequence ID" value="TLD97848.1"/>
    <property type="molecule type" value="Genomic_DNA"/>
</dbReference>
<comment type="caution">
    <text evidence="2">The sequence shown here is derived from an EMBL/GenBank/DDBJ whole genome shotgun (WGS) entry which is preliminary data.</text>
</comment>
<keyword evidence="3" id="KW-1185">Reference proteome</keyword>
<name>A0A4U8TEQ6_9HELI</name>
<feature type="transmembrane region" description="Helical" evidence="1">
    <location>
        <begin position="15"/>
        <end position="41"/>
    </location>
</feature>
<dbReference type="InterPro" id="IPR016410">
    <property type="entry name" value="Phage_imm"/>
</dbReference>
<dbReference type="Pfam" id="PF14373">
    <property type="entry name" value="Imm_superinfect"/>
    <property type="match status" value="1"/>
</dbReference>
<dbReference type="OrthoDB" id="5328332at2"/>
<reference evidence="2 3" key="1">
    <citation type="journal article" date="2014" name="Genome Announc.">
        <title>Draft genome sequences of eight enterohepatic helicobacter species isolated from both laboratory and wild rodents.</title>
        <authorList>
            <person name="Sheh A."/>
            <person name="Shen Z."/>
            <person name="Fox J.G."/>
        </authorList>
    </citation>
    <scope>NUCLEOTIDE SEQUENCE [LARGE SCALE GENOMIC DNA]</scope>
    <source>
        <strain evidence="2 3">MIT 09-6949</strain>
    </source>
</reference>
<organism evidence="2 3">
    <name type="scientific">Helicobacter jaachi</name>
    <dbReference type="NCBI Taxonomy" id="1677920"/>
    <lineage>
        <taxon>Bacteria</taxon>
        <taxon>Pseudomonadati</taxon>
        <taxon>Campylobacterota</taxon>
        <taxon>Epsilonproteobacteria</taxon>
        <taxon>Campylobacterales</taxon>
        <taxon>Helicobacteraceae</taxon>
        <taxon>Helicobacter</taxon>
    </lineage>
</organism>
<keyword evidence="1" id="KW-0812">Transmembrane</keyword>
<protein>
    <submittedName>
        <fullName evidence="2">Superinfection immunity protein</fullName>
    </submittedName>
</protein>
<keyword evidence="1" id="KW-1133">Transmembrane helix</keyword>
<sequence>MLPTFIALVRKHPNVIIIGLLNFFLGWSVICWFVCLIWCFIGSKS</sequence>
<keyword evidence="1" id="KW-0472">Membrane</keyword>
<dbReference type="AlphaFoldDB" id="A0A4U8TEQ6"/>
<evidence type="ECO:0000313" key="2">
    <source>
        <dbReference type="EMBL" id="TLD97848.1"/>
    </source>
</evidence>
<proteinExistence type="predicted"/>
<dbReference type="STRING" id="1677920.LS71_04850"/>
<dbReference type="Proteomes" id="UP000029733">
    <property type="component" value="Unassembled WGS sequence"/>
</dbReference>